<feature type="chain" id="PRO_5046044826" evidence="1">
    <location>
        <begin position="25"/>
        <end position="290"/>
    </location>
</feature>
<reference evidence="3" key="1">
    <citation type="journal article" date="2019" name="Int. J. Syst. Evol. Microbiol.">
        <title>The Global Catalogue of Microorganisms (GCM) 10K type strain sequencing project: providing services to taxonomists for standard genome sequencing and annotation.</title>
        <authorList>
            <consortium name="The Broad Institute Genomics Platform"/>
            <consortium name="The Broad Institute Genome Sequencing Center for Infectious Disease"/>
            <person name="Wu L."/>
            <person name="Ma J."/>
        </authorList>
    </citation>
    <scope>NUCLEOTIDE SEQUENCE [LARGE SCALE GENOMIC DNA]</scope>
    <source>
        <strain evidence="3">KCTC 52141</strain>
    </source>
</reference>
<name>A0ABV7HJF2_9GAMM</name>
<proteinExistence type="predicted"/>
<dbReference type="RefSeq" id="WP_382414086.1">
    <property type="nucleotide sequence ID" value="NZ_AP031500.1"/>
</dbReference>
<dbReference type="InterPro" id="IPR021393">
    <property type="entry name" value="DUF3034"/>
</dbReference>
<accession>A0ABV7HJF2</accession>
<dbReference type="Proteomes" id="UP001595548">
    <property type="component" value="Unassembled WGS sequence"/>
</dbReference>
<dbReference type="EMBL" id="JBHRTL010000003">
    <property type="protein sequence ID" value="MFC3154004.1"/>
    <property type="molecule type" value="Genomic_DNA"/>
</dbReference>
<evidence type="ECO:0000313" key="3">
    <source>
        <dbReference type="Proteomes" id="UP001595548"/>
    </source>
</evidence>
<dbReference type="Pfam" id="PF11231">
    <property type="entry name" value="DUF3034"/>
    <property type="match status" value="1"/>
</dbReference>
<feature type="signal peptide" evidence="1">
    <location>
        <begin position="1"/>
        <end position="24"/>
    </location>
</feature>
<protein>
    <submittedName>
        <fullName evidence="2">DUF3034 family protein</fullName>
    </submittedName>
</protein>
<keyword evidence="1" id="KW-0732">Signal</keyword>
<evidence type="ECO:0000256" key="1">
    <source>
        <dbReference type="SAM" id="SignalP"/>
    </source>
</evidence>
<comment type="caution">
    <text evidence="2">The sequence shown here is derived from an EMBL/GenBank/DDBJ whole genome shotgun (WGS) entry which is preliminary data.</text>
</comment>
<keyword evidence="3" id="KW-1185">Reference proteome</keyword>
<gene>
    <name evidence="2" type="ORF">ACFOEB_02235</name>
</gene>
<evidence type="ECO:0000313" key="2">
    <source>
        <dbReference type="EMBL" id="MFC3154004.1"/>
    </source>
</evidence>
<sequence>MSKYTIANYSAAVLALALALPALAAERSRIIATGGVSTIEGTAGGGIVPMALLSGYGAREESGGVAFASMAQTPDYELSVLGASWSWRNRVELSVADQTLQHDTLSAALGVSDTSIRQSVVGLKVRLAGDILYTAMPQVSASVQYKKNHDFFIPAAAGAIDDSDTDYNITATKVLLGGFFGYNLLLNGNARYTRANQGGLVGFGGDLNRSREWQAELSAGVFYNTHWLAGVEYREKPDNLSFAREDDWQTAFIAWFPNKHISAVAAWVDLGEVATLPDQDGWYVSLQGSF</sequence>
<organism evidence="2 3">
    <name type="scientific">Gilvimarinus japonicus</name>
    <dbReference type="NCBI Taxonomy" id="1796469"/>
    <lineage>
        <taxon>Bacteria</taxon>
        <taxon>Pseudomonadati</taxon>
        <taxon>Pseudomonadota</taxon>
        <taxon>Gammaproteobacteria</taxon>
        <taxon>Cellvibrionales</taxon>
        <taxon>Cellvibrionaceae</taxon>
        <taxon>Gilvimarinus</taxon>
    </lineage>
</organism>